<name>M1Z8S8_NITG3</name>
<sequence length="56" mass="6384">MTRANLSDPCMESETSYPSFPLGRTLPPLSNQSFLGKEVIIWYHIYSSPKTNPFSF</sequence>
<evidence type="ECO:0000313" key="1">
    <source>
        <dbReference type="EMBL" id="CCQ89475.1"/>
    </source>
</evidence>
<dbReference type="InParanoid" id="M1Z8S8"/>
<dbReference type="AlphaFoldDB" id="M1Z8S8"/>
<gene>
    <name evidence="1" type="ORF">NITGR_1050038</name>
</gene>
<keyword evidence="2" id="KW-1185">Reference proteome</keyword>
<dbReference type="Proteomes" id="UP000011704">
    <property type="component" value="Unassembled WGS sequence"/>
</dbReference>
<proteinExistence type="predicted"/>
<comment type="caution">
    <text evidence="1">The sequence shown here is derived from an EMBL/GenBank/DDBJ whole genome shotgun (WGS) entry which is preliminary data.</text>
</comment>
<accession>M1Z8S8</accession>
<evidence type="ECO:0000313" key="2">
    <source>
        <dbReference type="Proteomes" id="UP000011704"/>
    </source>
</evidence>
<dbReference type="STRING" id="1266370.NITGR_1050038"/>
<dbReference type="EMBL" id="CAQJ01000008">
    <property type="protein sequence ID" value="CCQ89475.1"/>
    <property type="molecule type" value="Genomic_DNA"/>
</dbReference>
<organism evidence="1 2">
    <name type="scientific">Nitrospina gracilis (strain 3/211)</name>
    <dbReference type="NCBI Taxonomy" id="1266370"/>
    <lineage>
        <taxon>Bacteria</taxon>
        <taxon>Pseudomonadati</taxon>
        <taxon>Nitrospinota/Tectimicrobiota group</taxon>
        <taxon>Nitrospinota</taxon>
        <taxon>Nitrospinia</taxon>
        <taxon>Nitrospinales</taxon>
        <taxon>Nitrospinaceae</taxon>
        <taxon>Nitrospina</taxon>
    </lineage>
</organism>
<dbReference type="HOGENOM" id="CLU_3009690_0_0_0"/>
<reference evidence="1 2" key="1">
    <citation type="journal article" date="2013" name="Front. Microbiol.">
        <title>The genome of Nitrospina gracilis illuminates the metabolism and evolution of the major marine nitrite oxidizer.</title>
        <authorList>
            <person name="Luecker S."/>
            <person name="Nowka B."/>
            <person name="Rattei T."/>
            <person name="Spieck E."/>
            <person name="and Daims H."/>
        </authorList>
    </citation>
    <scope>NUCLEOTIDE SEQUENCE [LARGE SCALE GENOMIC DNA]</scope>
    <source>
        <strain evidence="1 2">3/211</strain>
    </source>
</reference>
<protein>
    <submittedName>
        <fullName evidence="1">Uncharacterized protein</fullName>
    </submittedName>
</protein>